<dbReference type="HAMAP" id="MF_01844">
    <property type="entry name" value="NhaA"/>
    <property type="match status" value="1"/>
</dbReference>
<comment type="catalytic activity">
    <reaction evidence="11">
        <text>Na(+)(in) + 2 H(+)(out) = Na(+)(out) + 2 H(+)(in)</text>
        <dbReference type="Rhea" id="RHEA:29251"/>
        <dbReference type="ChEBI" id="CHEBI:15378"/>
        <dbReference type="ChEBI" id="CHEBI:29101"/>
    </reaction>
</comment>
<dbReference type="InterPro" id="IPR023171">
    <property type="entry name" value="Na/H_antiporter_dom_sf"/>
</dbReference>
<sequence>MEKDNKNLHAAESIFEPEVHKHHRRRKKLLEFTHSSTRATMIMLGAAVLALIIENTPLLPNFSEFWNTFYIGISIGSFDPHISVGHFINDFLMALFFLVVGLEIKYEFTAGELTNPRKALLPIIAAAGGAVLPALVYLAFNAGSGFEHGWGVPMANDIAFCLGILALLGSRVPAGLRAFLSTLTIVDDMIAILVIAIFYTANLNVMWLAAGLALFAVLIVLNRMHIYGLAPYLIIGLALWVCILLSGVHATVAGVLVALTIPAKSQVRLGRVSNWFETKAQNADERYDPGQADIAQKEYLVEIRQIGRVSRMTIPPITQLDYLLHTPVYFVILPLFAFANAGVLLTGTDLGALIMSPVTIGVFFGLLVGKPVGIFLATWLTVKLKISDLPEGVCWGHILGVSVLGGVGFTMAIFVTNLAFADPTTIASAKVAILAASLVAGLIGFFILRHEALCADCGDEDDYEDEVAVAQ</sequence>
<organism evidence="12 13">
    <name type="scientific">Raoultibacter massiliensis</name>
    <dbReference type="NCBI Taxonomy" id="1852371"/>
    <lineage>
        <taxon>Bacteria</taxon>
        <taxon>Bacillati</taxon>
        <taxon>Actinomycetota</taxon>
        <taxon>Coriobacteriia</taxon>
        <taxon>Eggerthellales</taxon>
        <taxon>Eggerthellaceae</taxon>
        <taxon>Raoultibacter</taxon>
    </lineage>
</organism>
<gene>
    <name evidence="11 12" type="primary">nhaA</name>
    <name evidence="12" type="ORF">AAA083_12155</name>
</gene>
<evidence type="ECO:0000256" key="1">
    <source>
        <dbReference type="ARBA" id="ARBA00004429"/>
    </source>
</evidence>
<evidence type="ECO:0000256" key="9">
    <source>
        <dbReference type="ARBA" id="ARBA00023136"/>
    </source>
</evidence>
<keyword evidence="8 11" id="KW-0406">Ion transport</keyword>
<reference evidence="12 13" key="1">
    <citation type="submission" date="2024-04" db="EMBL/GenBank/DDBJ databases">
        <title>Human intestinal bacterial collection.</title>
        <authorList>
            <person name="Pauvert C."/>
            <person name="Hitch T.C.A."/>
            <person name="Clavel T."/>
        </authorList>
    </citation>
    <scope>NUCLEOTIDE SEQUENCE [LARGE SCALE GENOMIC DNA]</scope>
    <source>
        <strain evidence="12 13">CLA-KB-H42</strain>
    </source>
</reference>
<evidence type="ECO:0000256" key="7">
    <source>
        <dbReference type="ARBA" id="ARBA00023053"/>
    </source>
</evidence>
<comment type="subcellular location">
    <subcellularLocation>
        <location evidence="1">Cell inner membrane</location>
        <topology evidence="1">Multi-pass membrane protein</topology>
    </subcellularLocation>
    <subcellularLocation>
        <location evidence="11">Cell membrane</location>
        <topology evidence="11">Multi-pass membrane protein</topology>
    </subcellularLocation>
</comment>
<name>A0ABV1JF61_9ACTN</name>
<evidence type="ECO:0000313" key="12">
    <source>
        <dbReference type="EMBL" id="MEQ3363728.1"/>
    </source>
</evidence>
<feature type="transmembrane region" description="Helical" evidence="11">
    <location>
        <begin position="431"/>
        <end position="448"/>
    </location>
</feature>
<evidence type="ECO:0000256" key="8">
    <source>
        <dbReference type="ARBA" id="ARBA00023065"/>
    </source>
</evidence>
<evidence type="ECO:0000256" key="11">
    <source>
        <dbReference type="HAMAP-Rule" id="MF_01844"/>
    </source>
</evidence>
<keyword evidence="3 11" id="KW-0050">Antiport</keyword>
<proteinExistence type="inferred from homology"/>
<keyword evidence="10 11" id="KW-0739">Sodium transport</keyword>
<dbReference type="NCBIfam" id="TIGR00773">
    <property type="entry name" value="NhaA"/>
    <property type="match status" value="1"/>
</dbReference>
<dbReference type="Gene3D" id="1.20.1530.10">
    <property type="entry name" value="Na+/H+ antiporter like domain"/>
    <property type="match status" value="1"/>
</dbReference>
<keyword evidence="7 11" id="KW-0915">Sodium</keyword>
<dbReference type="PANTHER" id="PTHR30341">
    <property type="entry name" value="SODIUM ION/PROTON ANTIPORTER NHAA-RELATED"/>
    <property type="match status" value="1"/>
</dbReference>
<keyword evidence="9 11" id="KW-0472">Membrane</keyword>
<comment type="similarity">
    <text evidence="11">Belongs to the NhaA Na(+)/H(+) (TC 2.A.33) antiporter family.</text>
</comment>
<keyword evidence="2 11" id="KW-0813">Transport</keyword>
<feature type="transmembrane region" description="Helical" evidence="11">
    <location>
        <begin position="233"/>
        <end position="261"/>
    </location>
</feature>
<keyword evidence="6 11" id="KW-1133">Transmembrane helix</keyword>
<keyword evidence="5 11" id="KW-0812">Transmembrane</keyword>
<feature type="transmembrane region" description="Helical" evidence="11">
    <location>
        <begin position="205"/>
        <end position="221"/>
    </location>
</feature>
<evidence type="ECO:0000256" key="2">
    <source>
        <dbReference type="ARBA" id="ARBA00022448"/>
    </source>
</evidence>
<dbReference type="EMBL" id="JBBNOP010000011">
    <property type="protein sequence ID" value="MEQ3363728.1"/>
    <property type="molecule type" value="Genomic_DNA"/>
</dbReference>
<evidence type="ECO:0000256" key="4">
    <source>
        <dbReference type="ARBA" id="ARBA00022475"/>
    </source>
</evidence>
<keyword evidence="4 11" id="KW-1003">Cell membrane</keyword>
<feature type="transmembrane region" description="Helical" evidence="11">
    <location>
        <begin position="358"/>
        <end position="380"/>
    </location>
</feature>
<feature type="transmembrane region" description="Helical" evidence="11">
    <location>
        <begin position="87"/>
        <end position="108"/>
    </location>
</feature>
<dbReference type="RefSeq" id="WP_245874237.1">
    <property type="nucleotide sequence ID" value="NZ_JBBNOP010000011.1"/>
</dbReference>
<evidence type="ECO:0000256" key="3">
    <source>
        <dbReference type="ARBA" id="ARBA00022449"/>
    </source>
</evidence>
<keyword evidence="13" id="KW-1185">Reference proteome</keyword>
<feature type="transmembrane region" description="Helical" evidence="11">
    <location>
        <begin position="395"/>
        <end position="419"/>
    </location>
</feature>
<evidence type="ECO:0000256" key="10">
    <source>
        <dbReference type="ARBA" id="ARBA00023201"/>
    </source>
</evidence>
<comment type="function">
    <text evidence="11">Na(+)/H(+) antiporter that extrudes sodium in exchange for external protons.</text>
</comment>
<comment type="caution">
    <text evidence="12">The sequence shown here is derived from an EMBL/GenBank/DDBJ whole genome shotgun (WGS) entry which is preliminary data.</text>
</comment>
<feature type="transmembrane region" description="Helical" evidence="11">
    <location>
        <begin position="328"/>
        <end position="346"/>
    </location>
</feature>
<feature type="transmembrane region" description="Helical" evidence="11">
    <location>
        <begin position="120"/>
        <end position="140"/>
    </location>
</feature>
<feature type="transmembrane region" description="Helical" evidence="11">
    <location>
        <begin position="35"/>
        <end position="53"/>
    </location>
</feature>
<dbReference type="Proteomes" id="UP001487305">
    <property type="component" value="Unassembled WGS sequence"/>
</dbReference>
<protein>
    <recommendedName>
        <fullName evidence="11">Na(+)/H(+) antiporter NhaA</fullName>
    </recommendedName>
    <alternativeName>
        <fullName evidence="11">Sodium/proton antiporter NhaA</fullName>
    </alternativeName>
</protein>
<dbReference type="InterPro" id="IPR004670">
    <property type="entry name" value="NhaA"/>
</dbReference>
<evidence type="ECO:0000313" key="13">
    <source>
        <dbReference type="Proteomes" id="UP001487305"/>
    </source>
</evidence>
<evidence type="ECO:0000256" key="5">
    <source>
        <dbReference type="ARBA" id="ARBA00022692"/>
    </source>
</evidence>
<evidence type="ECO:0000256" key="6">
    <source>
        <dbReference type="ARBA" id="ARBA00022989"/>
    </source>
</evidence>
<dbReference type="PANTHER" id="PTHR30341:SF0">
    <property type="entry name" value="NA(+)_H(+) ANTIPORTER NHAA"/>
    <property type="match status" value="1"/>
</dbReference>
<feature type="transmembrane region" description="Helical" evidence="11">
    <location>
        <begin position="176"/>
        <end position="199"/>
    </location>
</feature>
<dbReference type="Pfam" id="PF06965">
    <property type="entry name" value="Na_H_antiport_1"/>
    <property type="match status" value="1"/>
</dbReference>
<accession>A0ABV1JF61</accession>